<dbReference type="AlphaFoldDB" id="A0A2V3PVP0"/>
<evidence type="ECO:0000313" key="2">
    <source>
        <dbReference type="EMBL" id="PXV63860.1"/>
    </source>
</evidence>
<comment type="caution">
    <text evidence="2">The sequence shown here is derived from an EMBL/GenBank/DDBJ whole genome shotgun (WGS) entry which is preliminary data.</text>
</comment>
<name>A0A2V3PVP0_9BACT</name>
<protein>
    <recommendedName>
        <fullName evidence="4">Spy/CpxP family protein refolding chaperone</fullName>
    </recommendedName>
</protein>
<gene>
    <name evidence="2" type="ORF">CLV62_112109</name>
</gene>
<reference evidence="2 3" key="1">
    <citation type="submission" date="2018-03" db="EMBL/GenBank/DDBJ databases">
        <title>Genomic Encyclopedia of Archaeal and Bacterial Type Strains, Phase II (KMG-II): from individual species to whole genera.</title>
        <authorList>
            <person name="Goeker M."/>
        </authorList>
    </citation>
    <scope>NUCLEOTIDE SEQUENCE [LARGE SCALE GENOMIC DNA]</scope>
    <source>
        <strain evidence="2 3">DSM 100214</strain>
    </source>
</reference>
<feature type="chain" id="PRO_5015843493" description="Spy/CpxP family protein refolding chaperone" evidence="1">
    <location>
        <begin position="23"/>
        <end position="155"/>
    </location>
</feature>
<keyword evidence="1" id="KW-0732">Signal</keyword>
<dbReference type="RefSeq" id="WP_110310824.1">
    <property type="nucleotide sequence ID" value="NZ_QICL01000012.1"/>
</dbReference>
<dbReference type="OrthoDB" id="675330at2"/>
<feature type="signal peptide" evidence="1">
    <location>
        <begin position="1"/>
        <end position="22"/>
    </location>
</feature>
<evidence type="ECO:0000256" key="1">
    <source>
        <dbReference type="SAM" id="SignalP"/>
    </source>
</evidence>
<sequence length="155" mass="18258">MQHKNILLLLVLSIFSYFPLSAQEHSHSGNFDIDAFKKKRAEFIIEKVNLTDAEAKAFIPLANELLDKRFELNRAIRKESRELRKKSNKTNADYERLLEASSTVKIKEAQLEQEYLQKFKKVLSAEKIYKYKQADAEYMKELVDTKSGRERSRRK</sequence>
<organism evidence="2 3">
    <name type="scientific">Dysgonomonas alginatilytica</name>
    <dbReference type="NCBI Taxonomy" id="1605892"/>
    <lineage>
        <taxon>Bacteria</taxon>
        <taxon>Pseudomonadati</taxon>
        <taxon>Bacteroidota</taxon>
        <taxon>Bacteroidia</taxon>
        <taxon>Bacteroidales</taxon>
        <taxon>Dysgonomonadaceae</taxon>
        <taxon>Dysgonomonas</taxon>
    </lineage>
</organism>
<proteinExistence type="predicted"/>
<accession>A0A2V3PVP0</accession>
<evidence type="ECO:0008006" key="4">
    <source>
        <dbReference type="Google" id="ProtNLM"/>
    </source>
</evidence>
<dbReference type="Proteomes" id="UP000247973">
    <property type="component" value="Unassembled WGS sequence"/>
</dbReference>
<keyword evidence="3" id="KW-1185">Reference proteome</keyword>
<dbReference type="EMBL" id="QICL01000012">
    <property type="protein sequence ID" value="PXV63860.1"/>
    <property type="molecule type" value="Genomic_DNA"/>
</dbReference>
<evidence type="ECO:0000313" key="3">
    <source>
        <dbReference type="Proteomes" id="UP000247973"/>
    </source>
</evidence>